<dbReference type="RefSeq" id="WP_113933212.1">
    <property type="nucleotide sequence ID" value="NZ_JACCEU010000005.1"/>
</dbReference>
<protein>
    <submittedName>
        <fullName evidence="2">Uncharacterized protein</fullName>
    </submittedName>
</protein>
<keyword evidence="1" id="KW-1133">Transmembrane helix</keyword>
<dbReference type="SMR" id="A0A366HCQ7"/>
<proteinExistence type="predicted"/>
<dbReference type="EMBL" id="QNRQ01000004">
    <property type="protein sequence ID" value="RBP40180.1"/>
    <property type="molecule type" value="Genomic_DNA"/>
</dbReference>
<comment type="caution">
    <text evidence="2">The sequence shown here is derived from an EMBL/GenBank/DDBJ whole genome shotgun (WGS) entry which is preliminary data.</text>
</comment>
<name>A0A366HCQ7_9BURK</name>
<keyword evidence="1" id="KW-0472">Membrane</keyword>
<sequence>MESHSNSSGARTKLDLLYHEVLGEVAGLVDRLESTTQSLDAVQKQMQSMGEAQQVLPEQLSRHLIATMEAAAKPINQQAQHAIQTMLDGTSNQLNQLSRNAAQYTSIAHQSARRMAIIALVVGGIAGILGGLLAGLALGQILIS</sequence>
<accession>A0A366HCQ7</accession>
<evidence type="ECO:0000256" key="1">
    <source>
        <dbReference type="SAM" id="Phobius"/>
    </source>
</evidence>
<evidence type="ECO:0000313" key="2">
    <source>
        <dbReference type="EMBL" id="RBP40180.1"/>
    </source>
</evidence>
<organism evidence="2 3">
    <name type="scientific">Eoetvoesiella caeni</name>
    <dbReference type="NCBI Taxonomy" id="645616"/>
    <lineage>
        <taxon>Bacteria</taxon>
        <taxon>Pseudomonadati</taxon>
        <taxon>Pseudomonadota</taxon>
        <taxon>Betaproteobacteria</taxon>
        <taxon>Burkholderiales</taxon>
        <taxon>Alcaligenaceae</taxon>
        <taxon>Eoetvoesiella</taxon>
    </lineage>
</organism>
<feature type="transmembrane region" description="Helical" evidence="1">
    <location>
        <begin position="116"/>
        <end position="143"/>
    </location>
</feature>
<evidence type="ECO:0000313" key="3">
    <source>
        <dbReference type="Proteomes" id="UP000253628"/>
    </source>
</evidence>
<dbReference type="Proteomes" id="UP000253628">
    <property type="component" value="Unassembled WGS sequence"/>
</dbReference>
<gene>
    <name evidence="2" type="ORF">DFR37_104279</name>
</gene>
<reference evidence="2 3" key="1">
    <citation type="submission" date="2018-06" db="EMBL/GenBank/DDBJ databases">
        <title>Genomic Encyclopedia of Type Strains, Phase IV (KMG-IV): sequencing the most valuable type-strain genomes for metagenomic binning, comparative biology and taxonomic classification.</title>
        <authorList>
            <person name="Goeker M."/>
        </authorList>
    </citation>
    <scope>NUCLEOTIDE SEQUENCE [LARGE SCALE GENOMIC DNA]</scope>
    <source>
        <strain evidence="2 3">DSM 25520</strain>
    </source>
</reference>
<dbReference type="AlphaFoldDB" id="A0A366HCQ7"/>
<keyword evidence="3" id="KW-1185">Reference proteome</keyword>
<dbReference type="OrthoDB" id="8687372at2"/>
<keyword evidence="1" id="KW-0812">Transmembrane</keyword>